<sequence>MVSFELLRSTHSWLVILVGLVLCVYAKIRKTKPVKKFQQSHEYTNEKEDSSSKDAYNDIEPFAETDLQKVEPIKVRPFKPKYHLTMSIENTTMSDLIAMDNTYRSRISLRRQLLLEKQDDVLRHNPVVEPAVTEFYTWLIQTYLPRRHPTLFTLSNSGLYNHVTAETLPLQPSSTEAALQLIGSHVDTDFLFLLPIPSGPDEGKYRLEGFITCFPSGFDTTQKLGLKLADIHTPVPGYAQRLEKSMDRFFATLPVGKIVKRHNWTITTHRDLHCLAGNHITEVEAEEDMARKVETDRQAVDVENCRLRCERQTLHRLPGSKALVFAFKTYLYGLDEVRDEGSGEELCEAIDGMGRGNVPEMRVYKRQVVWGEKVKAYLRGEA</sequence>
<keyword evidence="1" id="KW-1133">Transmembrane helix</keyword>
<keyword evidence="1" id="KW-0472">Membrane</keyword>
<reference evidence="2" key="1">
    <citation type="journal article" date="2020" name="Stud. Mycol.">
        <title>101 Dothideomycetes genomes: a test case for predicting lifestyles and emergence of pathogens.</title>
        <authorList>
            <person name="Haridas S."/>
            <person name="Albert R."/>
            <person name="Binder M."/>
            <person name="Bloem J."/>
            <person name="Labutti K."/>
            <person name="Salamov A."/>
            <person name="Andreopoulos B."/>
            <person name="Baker S."/>
            <person name="Barry K."/>
            <person name="Bills G."/>
            <person name="Bluhm B."/>
            <person name="Cannon C."/>
            <person name="Castanera R."/>
            <person name="Culley D."/>
            <person name="Daum C."/>
            <person name="Ezra D."/>
            <person name="Gonzalez J."/>
            <person name="Henrissat B."/>
            <person name="Kuo A."/>
            <person name="Liang C."/>
            <person name="Lipzen A."/>
            <person name="Lutzoni F."/>
            <person name="Magnuson J."/>
            <person name="Mondo S."/>
            <person name="Nolan M."/>
            <person name="Ohm R."/>
            <person name="Pangilinan J."/>
            <person name="Park H.-J."/>
            <person name="Ramirez L."/>
            <person name="Alfaro M."/>
            <person name="Sun H."/>
            <person name="Tritt A."/>
            <person name="Yoshinaga Y."/>
            <person name="Zwiers L.-H."/>
            <person name="Turgeon B."/>
            <person name="Goodwin S."/>
            <person name="Spatafora J."/>
            <person name="Crous P."/>
            <person name="Grigoriev I."/>
        </authorList>
    </citation>
    <scope>NUCLEOTIDE SEQUENCE</scope>
    <source>
        <strain evidence="2">CBS 122681</strain>
    </source>
</reference>
<dbReference type="OrthoDB" id="5043642at2759"/>
<dbReference type="AlphaFoldDB" id="A0A6A6TKC9"/>
<name>A0A6A6TKC9_9PLEO</name>
<dbReference type="Pfam" id="PF11927">
    <property type="entry name" value="HODM_asu-like"/>
    <property type="match status" value="1"/>
</dbReference>
<organism evidence="2 3">
    <name type="scientific">Lophiostoma macrostomum CBS 122681</name>
    <dbReference type="NCBI Taxonomy" id="1314788"/>
    <lineage>
        <taxon>Eukaryota</taxon>
        <taxon>Fungi</taxon>
        <taxon>Dikarya</taxon>
        <taxon>Ascomycota</taxon>
        <taxon>Pezizomycotina</taxon>
        <taxon>Dothideomycetes</taxon>
        <taxon>Pleosporomycetidae</taxon>
        <taxon>Pleosporales</taxon>
        <taxon>Lophiostomataceae</taxon>
        <taxon>Lophiostoma</taxon>
    </lineage>
</organism>
<gene>
    <name evidence="2" type="ORF">K491DRAFT_61171</name>
</gene>
<keyword evidence="3" id="KW-1185">Reference proteome</keyword>
<keyword evidence="1" id="KW-0812">Transmembrane</keyword>
<evidence type="ECO:0008006" key="4">
    <source>
        <dbReference type="Google" id="ProtNLM"/>
    </source>
</evidence>
<proteinExistence type="predicted"/>
<dbReference type="EMBL" id="MU004299">
    <property type="protein sequence ID" value="KAF2660495.1"/>
    <property type="molecule type" value="Genomic_DNA"/>
</dbReference>
<evidence type="ECO:0000313" key="3">
    <source>
        <dbReference type="Proteomes" id="UP000799324"/>
    </source>
</evidence>
<evidence type="ECO:0000256" key="1">
    <source>
        <dbReference type="SAM" id="Phobius"/>
    </source>
</evidence>
<dbReference type="Proteomes" id="UP000799324">
    <property type="component" value="Unassembled WGS sequence"/>
</dbReference>
<protein>
    <recommendedName>
        <fullName evidence="4">HRQ family protein 2</fullName>
    </recommendedName>
</protein>
<accession>A0A6A6TKC9</accession>
<evidence type="ECO:0000313" key="2">
    <source>
        <dbReference type="EMBL" id="KAF2660495.1"/>
    </source>
</evidence>
<dbReference type="InterPro" id="IPR021848">
    <property type="entry name" value="HODM_asu-like"/>
</dbReference>
<feature type="transmembrane region" description="Helical" evidence="1">
    <location>
        <begin position="12"/>
        <end position="28"/>
    </location>
</feature>